<dbReference type="InterPro" id="IPR050144">
    <property type="entry name" value="AAE_transporter"/>
</dbReference>
<comment type="subcellular location">
    <subcellularLocation>
        <location evidence="1">Cell membrane</location>
        <topology evidence="1">Multi-pass membrane protein</topology>
    </subcellularLocation>
</comment>
<name>A0A3N0GMX6_9ACTN</name>
<dbReference type="Gene3D" id="3.30.70.1450">
    <property type="entry name" value="Regulator of K+ conductance, C-terminal domain"/>
    <property type="match status" value="1"/>
</dbReference>
<feature type="transmembrane region" description="Helical" evidence="8">
    <location>
        <begin position="36"/>
        <end position="54"/>
    </location>
</feature>
<feature type="transmembrane region" description="Helical" evidence="8">
    <location>
        <begin position="354"/>
        <end position="371"/>
    </location>
</feature>
<evidence type="ECO:0000256" key="6">
    <source>
        <dbReference type="ARBA" id="ARBA00022989"/>
    </source>
</evidence>
<dbReference type="OrthoDB" id="9155749at2"/>
<comment type="caution">
    <text evidence="10">The sequence shown here is derived from an EMBL/GenBank/DDBJ whole genome shotgun (WGS) entry which is preliminary data.</text>
</comment>
<evidence type="ECO:0000256" key="7">
    <source>
        <dbReference type="ARBA" id="ARBA00023136"/>
    </source>
</evidence>
<dbReference type="InterPro" id="IPR036721">
    <property type="entry name" value="RCK_C_sf"/>
</dbReference>
<dbReference type="Pfam" id="PF06826">
    <property type="entry name" value="Asp-Al_Ex"/>
    <property type="match status" value="2"/>
</dbReference>
<evidence type="ECO:0000256" key="8">
    <source>
        <dbReference type="SAM" id="Phobius"/>
    </source>
</evidence>
<keyword evidence="4" id="KW-1003">Cell membrane</keyword>
<evidence type="ECO:0000313" key="10">
    <source>
        <dbReference type="EMBL" id="RNM13751.1"/>
    </source>
</evidence>
<dbReference type="PANTHER" id="PTHR30445">
    <property type="entry name" value="K(+)_H(+) ANTIPORTER SUBUNIT KHTT"/>
    <property type="match status" value="1"/>
</dbReference>
<dbReference type="PANTHER" id="PTHR30445:SF3">
    <property type="entry name" value="TRANSPORT PROTEIN YIDE-RELATED"/>
    <property type="match status" value="1"/>
</dbReference>
<gene>
    <name evidence="10" type="ORF">EFL26_12300</name>
</gene>
<feature type="transmembrane region" description="Helical" evidence="8">
    <location>
        <begin position="93"/>
        <end position="113"/>
    </location>
</feature>
<evidence type="ECO:0000313" key="11">
    <source>
        <dbReference type="Proteomes" id="UP000279994"/>
    </source>
</evidence>
<dbReference type="InterPro" id="IPR006512">
    <property type="entry name" value="YidE_YbjL"/>
</dbReference>
<organism evidence="10 11">
    <name type="scientific">Nocardioides pocheonensis</name>
    <dbReference type="NCBI Taxonomy" id="661485"/>
    <lineage>
        <taxon>Bacteria</taxon>
        <taxon>Bacillati</taxon>
        <taxon>Actinomycetota</taxon>
        <taxon>Actinomycetes</taxon>
        <taxon>Propionibacteriales</taxon>
        <taxon>Nocardioidaceae</taxon>
        <taxon>Nocardioides</taxon>
    </lineage>
</organism>
<evidence type="ECO:0000256" key="2">
    <source>
        <dbReference type="ARBA" id="ARBA00009854"/>
    </source>
</evidence>
<reference evidence="10 11" key="1">
    <citation type="submission" date="2018-11" db="EMBL/GenBank/DDBJ databases">
        <authorList>
            <person name="Li F."/>
        </authorList>
    </citation>
    <scope>NUCLEOTIDE SEQUENCE [LARGE SCALE GENOMIC DNA]</scope>
    <source>
        <strain evidence="10 11">Gsoil 818</strain>
    </source>
</reference>
<proteinExistence type="inferred from homology"/>
<evidence type="ECO:0000259" key="9">
    <source>
        <dbReference type="PROSITE" id="PS51202"/>
    </source>
</evidence>
<dbReference type="GO" id="GO:0005886">
    <property type="term" value="C:plasma membrane"/>
    <property type="evidence" value="ECO:0007669"/>
    <property type="project" value="UniProtKB-SubCell"/>
</dbReference>
<dbReference type="InterPro" id="IPR006037">
    <property type="entry name" value="RCK_C"/>
</dbReference>
<keyword evidence="11" id="KW-1185">Reference proteome</keyword>
<dbReference type="GO" id="GO:0008324">
    <property type="term" value="F:monoatomic cation transmembrane transporter activity"/>
    <property type="evidence" value="ECO:0007669"/>
    <property type="project" value="InterPro"/>
</dbReference>
<keyword evidence="7 8" id="KW-0472">Membrane</keyword>
<feature type="domain" description="RCK C-terminal" evidence="9">
    <location>
        <begin position="260"/>
        <end position="343"/>
    </location>
</feature>
<dbReference type="AlphaFoldDB" id="A0A3N0GMX6"/>
<feature type="transmembrane region" description="Helical" evidence="8">
    <location>
        <begin position="409"/>
        <end position="430"/>
    </location>
</feature>
<keyword evidence="6 8" id="KW-1133">Transmembrane helix</keyword>
<protein>
    <submittedName>
        <fullName evidence="10">Transporter</fullName>
    </submittedName>
</protein>
<feature type="transmembrane region" description="Helical" evidence="8">
    <location>
        <begin position="12"/>
        <end position="29"/>
    </location>
</feature>
<dbReference type="Proteomes" id="UP000279994">
    <property type="component" value="Unassembled WGS sequence"/>
</dbReference>
<feature type="transmembrane region" description="Helical" evidence="8">
    <location>
        <begin position="442"/>
        <end position="464"/>
    </location>
</feature>
<evidence type="ECO:0000256" key="1">
    <source>
        <dbReference type="ARBA" id="ARBA00004651"/>
    </source>
</evidence>
<evidence type="ECO:0000256" key="3">
    <source>
        <dbReference type="ARBA" id="ARBA00022448"/>
    </source>
</evidence>
<dbReference type="PROSITE" id="PS51202">
    <property type="entry name" value="RCK_C"/>
    <property type="match status" value="1"/>
</dbReference>
<dbReference type="RefSeq" id="WP_123223158.1">
    <property type="nucleotide sequence ID" value="NZ_RJSF01000040.1"/>
</dbReference>
<dbReference type="EMBL" id="RJSF01000040">
    <property type="protein sequence ID" value="RNM13751.1"/>
    <property type="molecule type" value="Genomic_DNA"/>
</dbReference>
<dbReference type="NCBIfam" id="TIGR01625">
    <property type="entry name" value="YidE_YbjL_dupl"/>
    <property type="match status" value="1"/>
</dbReference>
<feature type="transmembrane region" description="Helical" evidence="8">
    <location>
        <begin position="377"/>
        <end position="397"/>
    </location>
</feature>
<evidence type="ECO:0000256" key="4">
    <source>
        <dbReference type="ARBA" id="ARBA00022475"/>
    </source>
</evidence>
<dbReference type="GO" id="GO:0006813">
    <property type="term" value="P:potassium ion transport"/>
    <property type="evidence" value="ECO:0007669"/>
    <property type="project" value="InterPro"/>
</dbReference>
<accession>A0A3N0GMX6</accession>
<feature type="transmembrane region" description="Helical" evidence="8">
    <location>
        <begin position="66"/>
        <end position="86"/>
    </location>
</feature>
<keyword evidence="3" id="KW-0813">Transport</keyword>
<dbReference type="Pfam" id="PF02080">
    <property type="entry name" value="TrkA_C"/>
    <property type="match status" value="1"/>
</dbReference>
<dbReference type="SUPFAM" id="SSF116726">
    <property type="entry name" value="TrkA C-terminal domain-like"/>
    <property type="match status" value="1"/>
</dbReference>
<feature type="transmembrane region" description="Helical" evidence="8">
    <location>
        <begin position="153"/>
        <end position="174"/>
    </location>
</feature>
<evidence type="ECO:0000256" key="5">
    <source>
        <dbReference type="ARBA" id="ARBA00022692"/>
    </source>
</evidence>
<comment type="similarity">
    <text evidence="2">Belongs to the AAE transporter (TC 2.A.81) family.</text>
</comment>
<keyword evidence="5 8" id="KW-0812">Transmembrane</keyword>
<sequence length="528" mass="54490">MDSVLARLADEPVLLLTCLLALGASLGRIRLLGVPIGPAAVLFGAIGVSSLGTARDHPLQLPEAVGTLGLVMFAYTVGVISGPTFFGSLRTGWRLMAAVALVVAAAAGVAYAVGEALGLTPPVIAGSFAGALTNTPALAAASERAADPGGPTIGYSITYLWGVVGMMLAVAWALRHDSEEAVDEPLVHQTIRVDREAPVTVRELTERYGGDVAFTRLKHQHAASHTQLAGEDEVLAQRDLVTAVGPRGLVEQVTAELGHRSSHNIVEDRHDLDYRRITLSNATLAGRTVHELGLDRYGATASRVRRGDVDLVAHPGFVVQMGDRLRVICPESTMATVGTYLGDSERGISDINPTGLALGMMLGVLVGMVPVPLPGGGFSLGAAAGTLLVGLLFGHLGRIGPVVTSMSHGAASSLSTFGMITFLAYAGTVAGSRFADAVTSQLGWKVAVLGFVVTTVAAVALSVAARLARSRPRQTAGVLGGAQTQPAVLAYANERTGADLRVGIGYALVYPAAMITKIVLAQILAGLS</sequence>